<evidence type="ECO:0000313" key="3">
    <source>
        <dbReference type="Proteomes" id="UP001530377"/>
    </source>
</evidence>
<keyword evidence="3" id="KW-1185">Reference proteome</keyword>
<dbReference type="InterPro" id="IPR040632">
    <property type="entry name" value="Sulfotransfer_4"/>
</dbReference>
<gene>
    <name evidence="2" type="ORF">ACHAXA_007046</name>
</gene>
<feature type="compositionally biased region" description="Polar residues" evidence="1">
    <location>
        <begin position="11"/>
        <end position="28"/>
    </location>
</feature>
<feature type="region of interest" description="Disordered" evidence="1">
    <location>
        <begin position="1"/>
        <end position="54"/>
    </location>
</feature>
<dbReference type="PANTHER" id="PTHR36978:SF4">
    <property type="entry name" value="P-LOOP CONTAINING NUCLEOSIDE TRIPHOSPHATE HYDROLASE PROTEIN"/>
    <property type="match status" value="1"/>
</dbReference>
<protein>
    <submittedName>
        <fullName evidence="2">Uncharacterized protein</fullName>
    </submittedName>
</protein>
<comment type="caution">
    <text evidence="2">The sequence shown here is derived from an EMBL/GenBank/DDBJ whole genome shotgun (WGS) entry which is preliminary data.</text>
</comment>
<organism evidence="2 3">
    <name type="scientific">Cyclostephanos tholiformis</name>
    <dbReference type="NCBI Taxonomy" id="382380"/>
    <lineage>
        <taxon>Eukaryota</taxon>
        <taxon>Sar</taxon>
        <taxon>Stramenopiles</taxon>
        <taxon>Ochrophyta</taxon>
        <taxon>Bacillariophyta</taxon>
        <taxon>Coscinodiscophyceae</taxon>
        <taxon>Thalassiosirophycidae</taxon>
        <taxon>Stephanodiscales</taxon>
        <taxon>Stephanodiscaceae</taxon>
        <taxon>Cyclostephanos</taxon>
    </lineage>
</organism>
<dbReference type="AlphaFoldDB" id="A0ABD3R2L8"/>
<proteinExistence type="predicted"/>
<reference evidence="2 3" key="1">
    <citation type="submission" date="2024-10" db="EMBL/GenBank/DDBJ databases">
        <title>Updated reference genomes for cyclostephanoid diatoms.</title>
        <authorList>
            <person name="Roberts W.R."/>
            <person name="Alverson A.J."/>
        </authorList>
    </citation>
    <scope>NUCLEOTIDE SEQUENCE [LARGE SCALE GENOMIC DNA]</scope>
    <source>
        <strain evidence="2 3">AJA228-03</strain>
    </source>
</reference>
<dbReference type="Proteomes" id="UP001530377">
    <property type="component" value="Unassembled WGS sequence"/>
</dbReference>
<dbReference type="PANTHER" id="PTHR36978">
    <property type="entry name" value="P-LOOP CONTAINING NUCLEOTIDE TRIPHOSPHATE HYDROLASE"/>
    <property type="match status" value="1"/>
</dbReference>
<dbReference type="Pfam" id="PF17784">
    <property type="entry name" value="Sulfotransfer_4"/>
    <property type="match status" value="1"/>
</dbReference>
<name>A0ABD3R2L8_9STRA</name>
<accession>A0ABD3R2L8</accession>
<evidence type="ECO:0000313" key="2">
    <source>
        <dbReference type="EMBL" id="KAL3806437.1"/>
    </source>
</evidence>
<feature type="compositionally biased region" description="Acidic residues" evidence="1">
    <location>
        <begin position="328"/>
        <end position="339"/>
    </location>
</feature>
<dbReference type="EMBL" id="JALLPB020000809">
    <property type="protein sequence ID" value="KAL3806437.1"/>
    <property type="molecule type" value="Genomic_DNA"/>
</dbReference>
<sequence length="347" mass="39408">MNMEVAKDSKSLSMSTDRSIVETNQSVFSRRRSEPPGTVKRPLRQETAGTVGDADRADVATWQSKEKNKSRVMGGDMISVPANDDCFRARNGTVPLSLYRNLPMPYLNLAFPKMGTSSLHHFFDCGGLRSSHFRCPKRVGLCADCIKRSVEAGQPPFSQCGDVDVYAQMDNGKYFPQIELLEEISRGYPRATFFLIFRSMEKWYHSITHWPPRKNPPHLSDRFKMFNITGAPTSNGRRSSRHNARDKKEFSDWYCNHVKRVRNIVHNSSHTLVEIDLEDPSTGRLMADMFGIDERCWGIKNVNIGIHPELNRSKVGVTRHVPDRGILDEDSTDSDDLAEEAVASERR</sequence>
<feature type="compositionally biased region" description="Basic and acidic residues" evidence="1">
    <location>
        <begin position="1"/>
        <end position="10"/>
    </location>
</feature>
<evidence type="ECO:0000256" key="1">
    <source>
        <dbReference type="SAM" id="MobiDB-lite"/>
    </source>
</evidence>
<dbReference type="InterPro" id="IPR027417">
    <property type="entry name" value="P-loop_NTPase"/>
</dbReference>
<feature type="region of interest" description="Disordered" evidence="1">
    <location>
        <begin position="323"/>
        <end position="347"/>
    </location>
</feature>
<dbReference type="SUPFAM" id="SSF52540">
    <property type="entry name" value="P-loop containing nucleoside triphosphate hydrolases"/>
    <property type="match status" value="1"/>
</dbReference>
<dbReference type="Gene3D" id="3.40.50.300">
    <property type="entry name" value="P-loop containing nucleotide triphosphate hydrolases"/>
    <property type="match status" value="1"/>
</dbReference>